<keyword evidence="1" id="KW-0812">Transmembrane</keyword>
<keyword evidence="1" id="KW-1133">Transmembrane helix</keyword>
<reference evidence="2" key="1">
    <citation type="journal article" date="2018" name="Genome Biol.">
        <title>SKESA: strategic k-mer extension for scrupulous assemblies.</title>
        <authorList>
            <person name="Souvorov A."/>
            <person name="Agarwala R."/>
            <person name="Lipman D.J."/>
        </authorList>
    </citation>
    <scope>NUCLEOTIDE SEQUENCE</scope>
    <source>
        <strain evidence="2">BCW_3452</strain>
    </source>
</reference>
<accession>A0A8H9K6U9</accession>
<evidence type="ECO:0000313" key="2">
    <source>
        <dbReference type="EMBL" id="HAS8538217.1"/>
    </source>
</evidence>
<comment type="caution">
    <text evidence="2">The sequence shown here is derived from an EMBL/GenBank/DDBJ whole genome shotgun (WGS) entry which is preliminary data.</text>
</comment>
<sequence length="170" mass="19176">MSQTKSSLIHLPNLLAATSPLLIILGTVVFPFAVEGSFVLYLSDMLPAWLILLTFLPSVFIYCLGQKKRYAILSILIGIATFGALIGEHIIRPSNSILLQNVQANYQAKVDKFDRINRHYPLNKMERFDERYELGFYLAGLGLLMFPITLIAPKYKLQQLVSRDKKTVAS</sequence>
<dbReference type="Proteomes" id="UP000863257">
    <property type="component" value="Unassembled WGS sequence"/>
</dbReference>
<gene>
    <name evidence="2" type="ORF">I7730_00190</name>
</gene>
<dbReference type="EMBL" id="DACRBY010000001">
    <property type="protein sequence ID" value="HAS8538217.1"/>
    <property type="molecule type" value="Genomic_DNA"/>
</dbReference>
<dbReference type="AlphaFoldDB" id="A0A8H9K6U9"/>
<feature type="transmembrane region" description="Helical" evidence="1">
    <location>
        <begin position="71"/>
        <end position="91"/>
    </location>
</feature>
<feature type="transmembrane region" description="Helical" evidence="1">
    <location>
        <begin position="46"/>
        <end position="64"/>
    </location>
</feature>
<keyword evidence="1" id="KW-0472">Membrane</keyword>
<feature type="transmembrane region" description="Helical" evidence="1">
    <location>
        <begin position="12"/>
        <end position="34"/>
    </location>
</feature>
<evidence type="ECO:0000256" key="1">
    <source>
        <dbReference type="SAM" id="Phobius"/>
    </source>
</evidence>
<protein>
    <submittedName>
        <fullName evidence="2">Uncharacterized protein</fullName>
    </submittedName>
</protein>
<feature type="transmembrane region" description="Helical" evidence="1">
    <location>
        <begin position="134"/>
        <end position="153"/>
    </location>
</feature>
<reference evidence="2" key="2">
    <citation type="submission" date="2019-01" db="EMBL/GenBank/DDBJ databases">
        <authorList>
            <consortium name="NCBI Pathogen Detection Project"/>
        </authorList>
    </citation>
    <scope>NUCLEOTIDE SEQUENCE</scope>
    <source>
        <strain evidence="2">BCW_3452</strain>
    </source>
</reference>
<name>A0A8H9K6U9_VIBVL</name>
<organism evidence="2">
    <name type="scientific">Vibrio vulnificus</name>
    <dbReference type="NCBI Taxonomy" id="672"/>
    <lineage>
        <taxon>Bacteria</taxon>
        <taxon>Pseudomonadati</taxon>
        <taxon>Pseudomonadota</taxon>
        <taxon>Gammaproteobacteria</taxon>
        <taxon>Vibrionales</taxon>
        <taxon>Vibrionaceae</taxon>
        <taxon>Vibrio</taxon>
    </lineage>
</organism>
<proteinExistence type="predicted"/>